<dbReference type="NCBIfam" id="NF010228">
    <property type="entry name" value="PRK13682.1-3"/>
    <property type="match status" value="1"/>
</dbReference>
<evidence type="ECO:0000256" key="3">
    <source>
        <dbReference type="ARBA" id="ARBA00022989"/>
    </source>
</evidence>
<evidence type="ECO:0000256" key="5">
    <source>
        <dbReference type="HAMAP-Rule" id="MF_01361"/>
    </source>
</evidence>
<evidence type="ECO:0000313" key="7">
    <source>
        <dbReference type="EMBL" id="QXL89573.1"/>
    </source>
</evidence>
<evidence type="ECO:0000256" key="2">
    <source>
        <dbReference type="ARBA" id="ARBA00022692"/>
    </source>
</evidence>
<dbReference type="NCBIfam" id="NF010229">
    <property type="entry name" value="PRK13682.1-4"/>
    <property type="match status" value="1"/>
</dbReference>
<comment type="subcellular location">
    <subcellularLocation>
        <location evidence="5">Cell membrane</location>
        <topology evidence="5">Single-pass membrane protein</topology>
    </subcellularLocation>
</comment>
<sequence length="56" mass="5832">MLRWAIAFLVVALIAAVFGFGGIASASAGIAQVLFFIFIALFVIAMVARAIRGTTS</sequence>
<dbReference type="GO" id="GO:0005886">
    <property type="term" value="C:plasma membrane"/>
    <property type="evidence" value="ECO:0007669"/>
    <property type="project" value="UniProtKB-SubCell"/>
</dbReference>
<protein>
    <recommendedName>
        <fullName evidence="5">UPF0391 membrane protein KUL25_08745</fullName>
    </recommendedName>
</protein>
<gene>
    <name evidence="6" type="ORF">KUL25_08745</name>
    <name evidence="7" type="ORF">KUL25_08750</name>
</gene>
<keyword evidence="8" id="KW-1185">Reference proteome</keyword>
<feature type="transmembrane region" description="Helical" evidence="5">
    <location>
        <begin position="29"/>
        <end position="51"/>
    </location>
</feature>
<keyword evidence="3 5" id="KW-1133">Transmembrane helix</keyword>
<dbReference type="HAMAP" id="MF_01361">
    <property type="entry name" value="UPF0391"/>
    <property type="match status" value="1"/>
</dbReference>
<dbReference type="Proteomes" id="UP000693972">
    <property type="component" value="Unassembled WGS sequence"/>
</dbReference>
<keyword evidence="4 5" id="KW-0472">Membrane</keyword>
<proteinExistence type="inferred from homology"/>
<accession>A0A975YHI1</accession>
<evidence type="ECO:0000256" key="1">
    <source>
        <dbReference type="ARBA" id="ARBA00022475"/>
    </source>
</evidence>
<comment type="similarity">
    <text evidence="5">Belongs to the UPF0391 family.</text>
</comment>
<dbReference type="EMBL" id="JAIMBW010000001">
    <property type="protein sequence ID" value="MBY4892849.1"/>
    <property type="molecule type" value="Genomic_DNA"/>
</dbReference>
<keyword evidence="2 5" id="KW-0812">Transmembrane</keyword>
<reference evidence="7 8" key="1">
    <citation type="submission" date="2021-07" db="EMBL/GenBank/DDBJ databases">
        <title>Karlodiniumbacter phycospheric gen. nov., sp. nov., a phycosphere bacterium isolated from karlodinium veneficum.</title>
        <authorList>
            <person name="Peng Y."/>
            <person name="Jiang L."/>
            <person name="Lee J."/>
        </authorList>
    </citation>
    <scope>NUCLEOTIDE SEQUENCE</scope>
    <source>
        <strain evidence="7 8">N5</strain>
    </source>
</reference>
<dbReference type="InterPro" id="IPR009760">
    <property type="entry name" value="DUF1328"/>
</dbReference>
<dbReference type="EMBL" id="CP078073">
    <property type="protein sequence ID" value="QXL89573.1"/>
    <property type="molecule type" value="Genomic_DNA"/>
</dbReference>
<keyword evidence="1 5" id="KW-1003">Cell membrane</keyword>
<name>A0A975YHI1_9RHOB</name>
<evidence type="ECO:0000313" key="6">
    <source>
        <dbReference type="EMBL" id="MBY4892849.1"/>
    </source>
</evidence>
<dbReference type="AlphaFoldDB" id="A0A975YHI1"/>
<dbReference type="RefSeq" id="WP_082916442.1">
    <property type="nucleotide sequence ID" value="NZ_JAIMBW010000001.1"/>
</dbReference>
<dbReference type="NCBIfam" id="NF010226">
    <property type="entry name" value="PRK13682.1-1"/>
    <property type="match status" value="1"/>
</dbReference>
<dbReference type="Pfam" id="PF07043">
    <property type="entry name" value="DUF1328"/>
    <property type="match status" value="1"/>
</dbReference>
<dbReference type="PIRSF" id="PIRSF036466">
    <property type="entry name" value="UCP036466"/>
    <property type="match status" value="1"/>
</dbReference>
<evidence type="ECO:0000256" key="4">
    <source>
        <dbReference type="ARBA" id="ARBA00023136"/>
    </source>
</evidence>
<organism evidence="7">
    <name type="scientific">Gymnodinialimonas phycosphaerae</name>
    <dbReference type="NCBI Taxonomy" id="2841589"/>
    <lineage>
        <taxon>Bacteria</taxon>
        <taxon>Pseudomonadati</taxon>
        <taxon>Pseudomonadota</taxon>
        <taxon>Alphaproteobacteria</taxon>
        <taxon>Rhodobacterales</taxon>
        <taxon>Paracoccaceae</taxon>
        <taxon>Gymnodinialimonas</taxon>
    </lineage>
</organism>
<evidence type="ECO:0000313" key="8">
    <source>
        <dbReference type="Proteomes" id="UP000693972"/>
    </source>
</evidence>